<evidence type="ECO:0000256" key="14">
    <source>
        <dbReference type="ARBA" id="ARBA00022833"/>
    </source>
</evidence>
<dbReference type="PANTHER" id="PTHR16047:SF7">
    <property type="entry name" value="E3 UBIQUITIN-PROTEIN LIGASE RFWD3"/>
    <property type="match status" value="1"/>
</dbReference>
<dbReference type="InterPro" id="IPR001680">
    <property type="entry name" value="WD40_rpt"/>
</dbReference>
<dbReference type="CDD" id="cd16450">
    <property type="entry name" value="mRING-C3HGC3_RFWD3"/>
    <property type="match status" value="1"/>
</dbReference>
<dbReference type="InterPro" id="IPR001841">
    <property type="entry name" value="Znf_RING"/>
</dbReference>
<comment type="subcellular location">
    <subcellularLocation>
        <location evidence="3">Cytoplasm</location>
    </subcellularLocation>
    <subcellularLocation>
        <location evidence="2">Nucleus</location>
        <location evidence="2">PML body</location>
    </subcellularLocation>
</comment>
<dbReference type="GO" id="GO:0016567">
    <property type="term" value="P:protein ubiquitination"/>
    <property type="evidence" value="ECO:0007669"/>
    <property type="project" value="InterPro"/>
</dbReference>
<evidence type="ECO:0000256" key="1">
    <source>
        <dbReference type="ARBA" id="ARBA00000900"/>
    </source>
</evidence>
<keyword evidence="14" id="KW-0862">Zinc</keyword>
<accession>A0AAJ6YT85</accession>
<evidence type="ECO:0000256" key="11">
    <source>
        <dbReference type="ARBA" id="ARBA00022763"/>
    </source>
</evidence>
<dbReference type="CTD" id="55159"/>
<evidence type="ECO:0000256" key="15">
    <source>
        <dbReference type="ARBA" id="ARBA00023204"/>
    </source>
</evidence>
<dbReference type="InterPro" id="IPR037381">
    <property type="entry name" value="RFWD3"/>
</dbReference>
<evidence type="ECO:0000256" key="16">
    <source>
        <dbReference type="ARBA" id="ARBA00023242"/>
    </source>
</evidence>
<evidence type="ECO:0000313" key="21">
    <source>
        <dbReference type="RefSeq" id="XP_011503751.1"/>
    </source>
</evidence>
<keyword evidence="9" id="KW-0479">Metal-binding</keyword>
<dbReference type="GO" id="GO:0005737">
    <property type="term" value="C:cytoplasm"/>
    <property type="evidence" value="ECO:0007669"/>
    <property type="project" value="UniProtKB-SubCell"/>
</dbReference>
<dbReference type="GO" id="GO:0036297">
    <property type="term" value="P:interstrand cross-link repair"/>
    <property type="evidence" value="ECO:0007669"/>
    <property type="project" value="InterPro"/>
</dbReference>
<evidence type="ECO:0000256" key="9">
    <source>
        <dbReference type="ARBA" id="ARBA00022723"/>
    </source>
</evidence>
<dbReference type="SMART" id="SM00184">
    <property type="entry name" value="RING"/>
    <property type="match status" value="1"/>
</dbReference>
<keyword evidence="10" id="KW-0677">Repeat</keyword>
<keyword evidence="7" id="KW-0853">WD repeat</keyword>
<keyword evidence="6" id="KW-0963">Cytoplasm</keyword>
<keyword evidence="16" id="KW-0539">Nucleus</keyword>
<proteinExistence type="predicted"/>
<gene>
    <name evidence="21" type="primary">LOC105366862</name>
</gene>
<keyword evidence="13" id="KW-0833">Ubl conjugation pathway</keyword>
<dbReference type="GO" id="GO:0061630">
    <property type="term" value="F:ubiquitin protein ligase activity"/>
    <property type="evidence" value="ECO:0007669"/>
    <property type="project" value="UniProtKB-EC"/>
</dbReference>
<dbReference type="RefSeq" id="XP_011503751.1">
    <property type="nucleotide sequence ID" value="XM_011505449.1"/>
</dbReference>
<evidence type="ECO:0000259" key="19">
    <source>
        <dbReference type="PROSITE" id="PS50089"/>
    </source>
</evidence>
<sequence length="562" mass="64472">MNRLTSVNMSNNYDDINHITSNIVADGSDFHEDDNLSGQSILLSQNNQMSQSSNDTEINFSQNVEDENIVQSPKKIKLHEDVNKKINTVLHNDSLNDDQKCSICLEIWSSAGDHRLCALRCGHLFGLNCIEQWFNVARNAAARKCPECNKKASKKDIRILYAKNLRCIDTNVVEKLKEEVKEITKKKELIERELRQYKFKEIIYEQQLNSLKQKIFKLEKVFHTVSFEKNNFCIKFQNIVLSENKVYNISNNSSCRVMAYNPWHKILVVSSGKAINRIFIDSLSTSLNYNIHNGPIRDITFHEQHPNILLSVAFDKNIMLTDIRNNLLTHSYREETSLWSCCWSNYNNQTFFVGGARGNIIEYDIRFLQSGVSTKENVDDRSPVVSLASIPTTSLVFHTGGYLACQLNSCYAYGFNEGNYEGNRINIEGPFTSLRYNEKNNHVLLSCRANAKYPFVRHMVCTIEKNEDQIKFNTVHSFNAGNTQKLLSRPCYINLKNETIVVANNENLNQIIAWSISTGQEAFSIPISEPVVDVCFFESDVIYQAILTSNKLHLYHQIFTKS</sequence>
<keyword evidence="20" id="KW-1185">Reference proteome</keyword>
<dbReference type="Gene3D" id="2.130.10.10">
    <property type="entry name" value="YVTN repeat-like/Quinoprotein amine dehydrogenase"/>
    <property type="match status" value="1"/>
</dbReference>
<comment type="catalytic activity">
    <reaction evidence="1">
        <text>S-ubiquitinyl-[E2 ubiquitin-conjugating enzyme]-L-cysteine + [acceptor protein]-L-lysine = [E2 ubiquitin-conjugating enzyme]-L-cysteine + N(6)-ubiquitinyl-[acceptor protein]-L-lysine.</text>
        <dbReference type="EC" id="2.3.2.27"/>
    </reaction>
</comment>
<protein>
    <recommendedName>
        <fullName evidence="5">RING-type E3 ubiquitin transferase</fullName>
        <ecNumber evidence="5">2.3.2.27</ecNumber>
    </recommendedName>
</protein>
<evidence type="ECO:0000256" key="4">
    <source>
        <dbReference type="ARBA" id="ARBA00004906"/>
    </source>
</evidence>
<dbReference type="SUPFAM" id="SSF57850">
    <property type="entry name" value="RING/U-box"/>
    <property type="match status" value="1"/>
</dbReference>
<dbReference type="GO" id="GO:0008270">
    <property type="term" value="F:zinc ion binding"/>
    <property type="evidence" value="ECO:0007669"/>
    <property type="project" value="UniProtKB-KW"/>
</dbReference>
<dbReference type="PROSITE" id="PS50089">
    <property type="entry name" value="ZF_RING_2"/>
    <property type="match status" value="1"/>
</dbReference>
<dbReference type="Proteomes" id="UP000695007">
    <property type="component" value="Unplaced"/>
</dbReference>
<feature type="domain" description="RING-type" evidence="19">
    <location>
        <begin position="101"/>
        <end position="149"/>
    </location>
</feature>
<feature type="coiled-coil region" evidence="18">
    <location>
        <begin position="173"/>
        <end position="200"/>
    </location>
</feature>
<evidence type="ECO:0000313" key="20">
    <source>
        <dbReference type="Proteomes" id="UP000695007"/>
    </source>
</evidence>
<dbReference type="InterPro" id="IPR056527">
    <property type="entry name" value="WD40_RFWD3"/>
</dbReference>
<evidence type="ECO:0000256" key="7">
    <source>
        <dbReference type="ARBA" id="ARBA00022574"/>
    </source>
</evidence>
<dbReference type="AlphaFoldDB" id="A0AAJ6YT85"/>
<evidence type="ECO:0000256" key="17">
    <source>
        <dbReference type="PROSITE-ProRule" id="PRU00175"/>
    </source>
</evidence>
<evidence type="ECO:0000256" key="3">
    <source>
        <dbReference type="ARBA" id="ARBA00004496"/>
    </source>
</evidence>
<evidence type="ECO:0000256" key="2">
    <source>
        <dbReference type="ARBA" id="ARBA00004322"/>
    </source>
</evidence>
<evidence type="ECO:0000256" key="6">
    <source>
        <dbReference type="ARBA" id="ARBA00022490"/>
    </source>
</evidence>
<evidence type="ECO:0000256" key="10">
    <source>
        <dbReference type="ARBA" id="ARBA00022737"/>
    </source>
</evidence>
<evidence type="ECO:0000256" key="13">
    <source>
        <dbReference type="ARBA" id="ARBA00022786"/>
    </source>
</evidence>
<dbReference type="Gene3D" id="3.30.40.10">
    <property type="entry name" value="Zinc/RING finger domain, C3HC4 (zinc finger)"/>
    <property type="match status" value="1"/>
</dbReference>
<dbReference type="KEGG" id="csol:105366862"/>
<dbReference type="InterPro" id="IPR015943">
    <property type="entry name" value="WD40/YVTN_repeat-like_dom_sf"/>
</dbReference>
<dbReference type="GeneID" id="105366862"/>
<keyword evidence="18" id="KW-0175">Coiled coil</keyword>
<dbReference type="PANTHER" id="PTHR16047">
    <property type="entry name" value="RFWD3 PROTEIN"/>
    <property type="match status" value="1"/>
</dbReference>
<dbReference type="Pfam" id="PF23419">
    <property type="entry name" value="WD40_RFWD3"/>
    <property type="match status" value="1"/>
</dbReference>
<dbReference type="SUPFAM" id="SSF50978">
    <property type="entry name" value="WD40 repeat-like"/>
    <property type="match status" value="1"/>
</dbReference>
<dbReference type="InterPro" id="IPR027370">
    <property type="entry name" value="Znf-RING_euk"/>
</dbReference>
<dbReference type="GO" id="GO:0016605">
    <property type="term" value="C:PML body"/>
    <property type="evidence" value="ECO:0007669"/>
    <property type="project" value="UniProtKB-SubCell"/>
</dbReference>
<evidence type="ECO:0000256" key="8">
    <source>
        <dbReference type="ARBA" id="ARBA00022679"/>
    </source>
</evidence>
<reference evidence="21" key="1">
    <citation type="submission" date="2025-08" db="UniProtKB">
        <authorList>
            <consortium name="RefSeq"/>
        </authorList>
    </citation>
    <scope>IDENTIFICATION</scope>
</reference>
<keyword evidence="12 17" id="KW-0863">Zinc-finger</keyword>
<dbReference type="Pfam" id="PF13445">
    <property type="entry name" value="zf-RING_UBOX"/>
    <property type="match status" value="1"/>
</dbReference>
<dbReference type="InterPro" id="IPR013083">
    <property type="entry name" value="Znf_RING/FYVE/PHD"/>
</dbReference>
<keyword evidence="15" id="KW-0234">DNA repair</keyword>
<dbReference type="SMART" id="SM00320">
    <property type="entry name" value="WD40"/>
    <property type="match status" value="2"/>
</dbReference>
<keyword evidence="11" id="KW-0227">DNA damage</keyword>
<keyword evidence="8" id="KW-0808">Transferase</keyword>
<evidence type="ECO:0000256" key="5">
    <source>
        <dbReference type="ARBA" id="ARBA00012483"/>
    </source>
</evidence>
<dbReference type="EC" id="2.3.2.27" evidence="5"/>
<dbReference type="InterPro" id="IPR036322">
    <property type="entry name" value="WD40_repeat_dom_sf"/>
</dbReference>
<evidence type="ECO:0000256" key="18">
    <source>
        <dbReference type="SAM" id="Coils"/>
    </source>
</evidence>
<comment type="pathway">
    <text evidence="4">Protein modification; protein ubiquitination.</text>
</comment>
<name>A0AAJ6YT85_9HYME</name>
<evidence type="ECO:0000256" key="12">
    <source>
        <dbReference type="ARBA" id="ARBA00022771"/>
    </source>
</evidence>
<organism evidence="20 21">
    <name type="scientific">Ceratosolen solmsi marchali</name>
    <dbReference type="NCBI Taxonomy" id="326594"/>
    <lineage>
        <taxon>Eukaryota</taxon>
        <taxon>Metazoa</taxon>
        <taxon>Ecdysozoa</taxon>
        <taxon>Arthropoda</taxon>
        <taxon>Hexapoda</taxon>
        <taxon>Insecta</taxon>
        <taxon>Pterygota</taxon>
        <taxon>Neoptera</taxon>
        <taxon>Endopterygota</taxon>
        <taxon>Hymenoptera</taxon>
        <taxon>Apocrita</taxon>
        <taxon>Proctotrupomorpha</taxon>
        <taxon>Chalcidoidea</taxon>
        <taxon>Agaonidae</taxon>
        <taxon>Agaoninae</taxon>
        <taxon>Ceratosolen</taxon>
    </lineage>
</organism>